<keyword evidence="3" id="KW-0804">Transcription</keyword>
<protein>
    <submittedName>
        <fullName evidence="6">IclR family transcriptional regulator</fullName>
    </submittedName>
</protein>
<evidence type="ECO:0000256" key="1">
    <source>
        <dbReference type="ARBA" id="ARBA00023015"/>
    </source>
</evidence>
<dbReference type="Gene3D" id="1.10.10.10">
    <property type="entry name" value="Winged helix-like DNA-binding domain superfamily/Winged helix DNA-binding domain"/>
    <property type="match status" value="1"/>
</dbReference>
<evidence type="ECO:0000256" key="3">
    <source>
        <dbReference type="ARBA" id="ARBA00023163"/>
    </source>
</evidence>
<dbReference type="InterPro" id="IPR036390">
    <property type="entry name" value="WH_DNA-bd_sf"/>
</dbReference>
<comment type="caution">
    <text evidence="6">The sequence shown here is derived from an EMBL/GenBank/DDBJ whole genome shotgun (WGS) entry which is preliminary data.</text>
</comment>
<evidence type="ECO:0000259" key="4">
    <source>
        <dbReference type="PROSITE" id="PS51077"/>
    </source>
</evidence>
<keyword evidence="7" id="KW-1185">Reference proteome</keyword>
<dbReference type="SMART" id="SM00346">
    <property type="entry name" value="HTH_ICLR"/>
    <property type="match status" value="1"/>
</dbReference>
<dbReference type="Proteomes" id="UP001597173">
    <property type="component" value="Unassembled WGS sequence"/>
</dbReference>
<keyword evidence="2" id="KW-0238">DNA-binding</keyword>
<name>A0ABW3YS17_MYCRA</name>
<gene>
    <name evidence="6" type="ORF">ACFQ33_05620</name>
</gene>
<keyword evidence="1" id="KW-0805">Transcription regulation</keyword>
<organism evidence="6 7">
    <name type="scientific">Mycoplana ramosa</name>
    <name type="common">Mycoplana bullata</name>
    <dbReference type="NCBI Taxonomy" id="40837"/>
    <lineage>
        <taxon>Bacteria</taxon>
        <taxon>Pseudomonadati</taxon>
        <taxon>Pseudomonadota</taxon>
        <taxon>Alphaproteobacteria</taxon>
        <taxon>Hyphomicrobiales</taxon>
        <taxon>Rhizobiaceae</taxon>
        <taxon>Mycoplana</taxon>
    </lineage>
</organism>
<dbReference type="InterPro" id="IPR029016">
    <property type="entry name" value="GAF-like_dom_sf"/>
</dbReference>
<dbReference type="PROSITE" id="PS51077">
    <property type="entry name" value="HTH_ICLR"/>
    <property type="match status" value="1"/>
</dbReference>
<dbReference type="Pfam" id="PF01614">
    <property type="entry name" value="IclR_C"/>
    <property type="match status" value="1"/>
</dbReference>
<dbReference type="InterPro" id="IPR036388">
    <property type="entry name" value="WH-like_DNA-bd_sf"/>
</dbReference>
<dbReference type="Gene3D" id="3.30.450.40">
    <property type="match status" value="1"/>
</dbReference>
<dbReference type="InterPro" id="IPR050707">
    <property type="entry name" value="HTH_MetabolicPath_Reg"/>
</dbReference>
<dbReference type="PROSITE" id="PS51078">
    <property type="entry name" value="ICLR_ED"/>
    <property type="match status" value="1"/>
</dbReference>
<accession>A0ABW3YS17</accession>
<dbReference type="Pfam" id="PF09339">
    <property type="entry name" value="HTH_IclR"/>
    <property type="match status" value="1"/>
</dbReference>
<dbReference type="EMBL" id="JBHTNF010000002">
    <property type="protein sequence ID" value="MFD1327369.1"/>
    <property type="molecule type" value="Genomic_DNA"/>
</dbReference>
<dbReference type="PANTHER" id="PTHR30136:SF24">
    <property type="entry name" value="HTH-TYPE TRANSCRIPTIONAL REPRESSOR ALLR"/>
    <property type="match status" value="1"/>
</dbReference>
<dbReference type="SUPFAM" id="SSF55781">
    <property type="entry name" value="GAF domain-like"/>
    <property type="match status" value="1"/>
</dbReference>
<feature type="domain" description="IclR-ED" evidence="5">
    <location>
        <begin position="76"/>
        <end position="259"/>
    </location>
</feature>
<dbReference type="InterPro" id="IPR005471">
    <property type="entry name" value="Tscrpt_reg_IclR_N"/>
</dbReference>
<proteinExistence type="predicted"/>
<dbReference type="InterPro" id="IPR014757">
    <property type="entry name" value="Tscrpt_reg_IclR_C"/>
</dbReference>
<dbReference type="RefSeq" id="WP_374835083.1">
    <property type="nucleotide sequence ID" value="NZ_JBHEEW010000001.1"/>
</dbReference>
<evidence type="ECO:0000259" key="5">
    <source>
        <dbReference type="PROSITE" id="PS51078"/>
    </source>
</evidence>
<sequence length="265" mass="28496">MARRNGVESGASNTGTLGKAIAVLELVALSDRPMRFTEILERAGQPRGTLHRQLSHLLEEGLLDLNADHCYEPGLRLLKLASSAWARSDLRRLAAPHLQTLHELTGETVHLGVLKGAEIIYLDKVESRQAVRMTSQIGKASPAYCTGVGKAALSVLPEPHLADLLRDAPFRCFTAQTITSLGALRVELEAIRTAGYAFDREEHEPGIRCVAAAIADPALSFVGGVSVTGPAYRVGEEVLQAWAPLVQRVAATITEEIAARLGPSR</sequence>
<dbReference type="PANTHER" id="PTHR30136">
    <property type="entry name" value="HELIX-TURN-HELIX TRANSCRIPTIONAL REGULATOR, ICLR FAMILY"/>
    <property type="match status" value="1"/>
</dbReference>
<evidence type="ECO:0000313" key="7">
    <source>
        <dbReference type="Proteomes" id="UP001597173"/>
    </source>
</evidence>
<evidence type="ECO:0000256" key="2">
    <source>
        <dbReference type="ARBA" id="ARBA00023125"/>
    </source>
</evidence>
<dbReference type="SUPFAM" id="SSF46785">
    <property type="entry name" value="Winged helix' DNA-binding domain"/>
    <property type="match status" value="1"/>
</dbReference>
<feature type="domain" description="HTH iclR-type" evidence="4">
    <location>
        <begin position="14"/>
        <end position="75"/>
    </location>
</feature>
<evidence type="ECO:0000313" key="6">
    <source>
        <dbReference type="EMBL" id="MFD1327369.1"/>
    </source>
</evidence>
<reference evidence="7" key="1">
    <citation type="journal article" date="2019" name="Int. J. Syst. Evol. Microbiol.">
        <title>The Global Catalogue of Microorganisms (GCM) 10K type strain sequencing project: providing services to taxonomists for standard genome sequencing and annotation.</title>
        <authorList>
            <consortium name="The Broad Institute Genomics Platform"/>
            <consortium name="The Broad Institute Genome Sequencing Center for Infectious Disease"/>
            <person name="Wu L."/>
            <person name="Ma J."/>
        </authorList>
    </citation>
    <scope>NUCLEOTIDE SEQUENCE [LARGE SCALE GENOMIC DNA]</scope>
    <source>
        <strain evidence="7">CCUG 55609</strain>
    </source>
</reference>